<keyword evidence="2" id="KW-1185">Reference proteome</keyword>
<dbReference type="Pfam" id="PF21530">
    <property type="entry name" value="Pif1_2B_dom"/>
    <property type="match status" value="1"/>
</dbReference>
<dbReference type="RefSeq" id="XP_029637985.1">
    <property type="nucleotide sequence ID" value="XM_029782125.1"/>
</dbReference>
<protein>
    <submittedName>
        <fullName evidence="3">Uncharacterized protein LOC115213190</fullName>
    </submittedName>
</protein>
<dbReference type="InterPro" id="IPR049163">
    <property type="entry name" value="Pif1-like_2B_dom"/>
</dbReference>
<proteinExistence type="predicted"/>
<evidence type="ECO:0000313" key="2">
    <source>
        <dbReference type="Proteomes" id="UP000515154"/>
    </source>
</evidence>
<dbReference type="KEGG" id="osn:115213190"/>
<dbReference type="PANTHER" id="PTHR10492">
    <property type="match status" value="1"/>
</dbReference>
<evidence type="ECO:0000313" key="3">
    <source>
        <dbReference type="RefSeq" id="XP_029637985.1"/>
    </source>
</evidence>
<name>A0A6P7SIF3_9MOLL</name>
<sequence>MVSDLKELMNKVLPTLRNQFTNHNWMKTRAILAPKNVEVDDLYVKLLEHSPGERHIYSSIDTVLNIDEAVNYPVEFLTSLTSPGLPPHNLHHKIGAPVMLLRNFDPPKLCTRLIIKMMSTVMQTTILTRKASVTLNIKRKEKKSSVFSQE</sequence>
<dbReference type="Proteomes" id="UP000515154">
    <property type="component" value="Linkage group LG6"/>
</dbReference>
<dbReference type="AlphaFoldDB" id="A0A6P7SIF3"/>
<evidence type="ECO:0000259" key="1">
    <source>
        <dbReference type="Pfam" id="PF21530"/>
    </source>
</evidence>
<feature type="domain" description="DNA helicase Pif1-like 2B" evidence="1">
    <location>
        <begin position="75"/>
        <end position="114"/>
    </location>
</feature>
<gene>
    <name evidence="3" type="primary">LOC115213190</name>
</gene>
<dbReference type="PANTHER" id="PTHR10492:SF57">
    <property type="entry name" value="ATP-DEPENDENT DNA HELICASE"/>
    <property type="match status" value="1"/>
</dbReference>
<reference evidence="3" key="1">
    <citation type="submission" date="2025-08" db="UniProtKB">
        <authorList>
            <consortium name="RefSeq"/>
        </authorList>
    </citation>
    <scope>IDENTIFICATION</scope>
</reference>
<accession>A0A6P7SIF3</accession>
<organism evidence="2 3">
    <name type="scientific">Octopus sinensis</name>
    <name type="common">East Asian common octopus</name>
    <dbReference type="NCBI Taxonomy" id="2607531"/>
    <lineage>
        <taxon>Eukaryota</taxon>
        <taxon>Metazoa</taxon>
        <taxon>Spiralia</taxon>
        <taxon>Lophotrochozoa</taxon>
        <taxon>Mollusca</taxon>
        <taxon>Cephalopoda</taxon>
        <taxon>Coleoidea</taxon>
        <taxon>Octopodiformes</taxon>
        <taxon>Octopoda</taxon>
        <taxon>Incirrata</taxon>
        <taxon>Octopodidae</taxon>
        <taxon>Octopus</taxon>
    </lineage>
</organism>